<organism evidence="1 2">
    <name type="scientific">Paraglaciecola psychrophila 170</name>
    <dbReference type="NCBI Taxonomy" id="1129794"/>
    <lineage>
        <taxon>Bacteria</taxon>
        <taxon>Pseudomonadati</taxon>
        <taxon>Pseudomonadota</taxon>
        <taxon>Gammaproteobacteria</taxon>
        <taxon>Alteromonadales</taxon>
        <taxon>Alteromonadaceae</taxon>
        <taxon>Paraglaciecola</taxon>
    </lineage>
</organism>
<keyword evidence="2" id="KW-1185">Reference proteome</keyword>
<protein>
    <submittedName>
        <fullName evidence="1">Uncharacterized protein</fullName>
    </submittedName>
</protein>
<evidence type="ECO:0000313" key="1">
    <source>
        <dbReference type="EMBL" id="AGH44207.1"/>
    </source>
</evidence>
<name>K7ADU2_9ALTE</name>
<dbReference type="RefSeq" id="WP_007643404.1">
    <property type="nucleotide sequence ID" value="NC_020514.1"/>
</dbReference>
<dbReference type="PATRIC" id="fig|1129794.4.peg.2076"/>
<dbReference type="AlphaFoldDB" id="K7ADU2"/>
<reference evidence="1 2" key="1">
    <citation type="journal article" date="2013" name="Genome Announc.">
        <title>Complete Genome Sequence of Glaciecola psychrophila Strain 170T.</title>
        <authorList>
            <person name="Yin J."/>
            <person name="Chen J."/>
            <person name="Liu G."/>
            <person name="Yu Y."/>
            <person name="Song L."/>
            <person name="Wang X."/>
            <person name="Qu X."/>
        </authorList>
    </citation>
    <scope>NUCLEOTIDE SEQUENCE [LARGE SCALE GENOMIC DNA]</scope>
    <source>
        <strain evidence="1 2">170</strain>
    </source>
</reference>
<proteinExistence type="predicted"/>
<gene>
    <name evidence="1" type="ORF">C427_2098</name>
</gene>
<accession>K7ADU2</accession>
<dbReference type="EMBL" id="CP003837">
    <property type="protein sequence ID" value="AGH44207.1"/>
    <property type="molecule type" value="Genomic_DNA"/>
</dbReference>
<dbReference type="Proteomes" id="UP000011864">
    <property type="component" value="Chromosome"/>
</dbReference>
<sequence length="79" mass="8936">MCKETWLSGDRSLEPIILLGKSEFQTLICSHNKNTAFSACFYHKSIQLLGRMSALFLTSLSALVQNNKRRARGHHTQVT</sequence>
<evidence type="ECO:0000313" key="2">
    <source>
        <dbReference type="Proteomes" id="UP000011864"/>
    </source>
</evidence>
<dbReference type="HOGENOM" id="CLU_2602867_0_0_6"/>
<dbReference type="KEGG" id="gps:C427_2098"/>